<dbReference type="Proteomes" id="UP001215280">
    <property type="component" value="Unassembled WGS sequence"/>
</dbReference>
<dbReference type="EMBL" id="JARJLG010000014">
    <property type="protein sequence ID" value="KAJ7775666.1"/>
    <property type="molecule type" value="Genomic_DNA"/>
</dbReference>
<feature type="region of interest" description="Disordered" evidence="2">
    <location>
        <begin position="1"/>
        <end position="21"/>
    </location>
</feature>
<accession>A0AAD7K0I7</accession>
<name>A0AAD7K0I7_9AGAR</name>
<comment type="caution">
    <text evidence="3">The sequence shown here is derived from an EMBL/GenBank/DDBJ whole genome shotgun (WGS) entry which is preliminary data.</text>
</comment>
<feature type="coiled-coil region" evidence="1">
    <location>
        <begin position="309"/>
        <end position="343"/>
    </location>
</feature>
<organism evidence="3 4">
    <name type="scientific">Mycena maculata</name>
    <dbReference type="NCBI Taxonomy" id="230809"/>
    <lineage>
        <taxon>Eukaryota</taxon>
        <taxon>Fungi</taxon>
        <taxon>Dikarya</taxon>
        <taxon>Basidiomycota</taxon>
        <taxon>Agaricomycotina</taxon>
        <taxon>Agaricomycetes</taxon>
        <taxon>Agaricomycetidae</taxon>
        <taxon>Agaricales</taxon>
        <taxon>Marasmiineae</taxon>
        <taxon>Mycenaceae</taxon>
        <taxon>Mycena</taxon>
    </lineage>
</organism>
<keyword evidence="1" id="KW-0175">Coiled coil</keyword>
<reference evidence="3" key="1">
    <citation type="submission" date="2023-03" db="EMBL/GenBank/DDBJ databases">
        <title>Massive genome expansion in bonnet fungi (Mycena s.s.) driven by repeated elements and novel gene families across ecological guilds.</title>
        <authorList>
            <consortium name="Lawrence Berkeley National Laboratory"/>
            <person name="Harder C.B."/>
            <person name="Miyauchi S."/>
            <person name="Viragh M."/>
            <person name="Kuo A."/>
            <person name="Thoen E."/>
            <person name="Andreopoulos B."/>
            <person name="Lu D."/>
            <person name="Skrede I."/>
            <person name="Drula E."/>
            <person name="Henrissat B."/>
            <person name="Morin E."/>
            <person name="Kohler A."/>
            <person name="Barry K."/>
            <person name="LaButti K."/>
            <person name="Morin E."/>
            <person name="Salamov A."/>
            <person name="Lipzen A."/>
            <person name="Mereny Z."/>
            <person name="Hegedus B."/>
            <person name="Baldrian P."/>
            <person name="Stursova M."/>
            <person name="Weitz H."/>
            <person name="Taylor A."/>
            <person name="Grigoriev I.V."/>
            <person name="Nagy L.G."/>
            <person name="Martin F."/>
            <person name="Kauserud H."/>
        </authorList>
    </citation>
    <scope>NUCLEOTIDE SEQUENCE</scope>
    <source>
        <strain evidence="3">CBHHK188m</strain>
    </source>
</reference>
<sequence length="365" mass="40119">MTTNARTHPCLRGDPLPASATQPDLTVEKRYFVQESDMQDYLYDIQPVGKSGPLDSYHIPFHQISGVGPPPPDLTGSNPGDVYVDATPGQHALYGQIADGRWKRWLDPGPQPWDKAAANGVRHPHFRTRRLWCSTAKGVSWFTASTVRKNQERARAQRLVAPGVHKDEAARFREAAVLISASLAAGVLQQQPKAASASHARRRRSSSHCSPPFEPSPVPVLGKRKMGVSTRRIASKCDGALIGDTICYLKEENADLAAKISTLETRLALSLFEEESQEFSQWAEGVIRDGLETQTLAFKNQLGVNGRKYLDLVAELAAVETQLAQEEARCEDAQIALNLAVSEDEECMRQFDLATSQLGSTFGWA</sequence>
<evidence type="ECO:0000256" key="2">
    <source>
        <dbReference type="SAM" id="MobiDB-lite"/>
    </source>
</evidence>
<feature type="region of interest" description="Disordered" evidence="2">
    <location>
        <begin position="193"/>
        <end position="224"/>
    </location>
</feature>
<dbReference type="AlphaFoldDB" id="A0AAD7K0I7"/>
<protein>
    <submittedName>
        <fullName evidence="3">Uncharacterized protein</fullName>
    </submittedName>
</protein>
<evidence type="ECO:0000313" key="4">
    <source>
        <dbReference type="Proteomes" id="UP001215280"/>
    </source>
</evidence>
<gene>
    <name evidence="3" type="ORF">DFH07DRAFT_952058</name>
</gene>
<keyword evidence="4" id="KW-1185">Reference proteome</keyword>
<evidence type="ECO:0000256" key="1">
    <source>
        <dbReference type="SAM" id="Coils"/>
    </source>
</evidence>
<evidence type="ECO:0000313" key="3">
    <source>
        <dbReference type="EMBL" id="KAJ7775666.1"/>
    </source>
</evidence>
<proteinExistence type="predicted"/>